<comment type="pathway">
    <text evidence="1">Pyrimidine metabolism; CTP biosynthesis via de novo pathway; UDP from UMP (UMPK route): step 1/1.</text>
</comment>
<reference evidence="12" key="1">
    <citation type="submission" date="2024-03" db="EMBL/GenBank/DDBJ databases">
        <authorList>
            <consortium name="ELIXIR-Norway"/>
            <consortium name="Elixir Norway"/>
        </authorList>
    </citation>
    <scope>NUCLEOTIDE SEQUENCE</scope>
</reference>
<sequence length="321" mass="34162">MKFLIRTPTMSPRSASSTSSCASSSSISTARLYSVLKNHVTRCSSAGKSCGSFTGRGGRSPGTSSLVSEMPLLPSSSLRWRRVLLKVSGEALLGDGSQNIDPKITMSIAREVAIITRLGVEVAIVVGGGNFFRGSKWVGSSGLDRASADHIGMMATVMNAIFLQASMESIGVPTRVQTAFRMAEVAEPYIRRRAIRHLEKGRVVIFGAGTGNPFFTTDTAAALRAAEINAEVVLKATNVDGVYDSDPRKNANATLLNHVSYRDVALKNLSVMDITAITLCQENHIPVVVFNLNKPGNISRALSGEQIGTLIDDTGLNLTTS</sequence>
<keyword evidence="7" id="KW-0067">ATP-binding</keyword>
<dbReference type="HAMAP" id="MF_01220_B">
    <property type="entry name" value="PyrH_B"/>
    <property type="match status" value="1"/>
</dbReference>
<dbReference type="NCBIfam" id="TIGR02075">
    <property type="entry name" value="pyrH_bact"/>
    <property type="match status" value="1"/>
</dbReference>
<dbReference type="PANTHER" id="PTHR42833:SF4">
    <property type="entry name" value="URIDYLATE KINASE PUMPKIN, CHLOROPLASTIC"/>
    <property type="match status" value="1"/>
</dbReference>
<organism evidence="12 13">
    <name type="scientific">Sphagnum jensenii</name>
    <dbReference type="NCBI Taxonomy" id="128206"/>
    <lineage>
        <taxon>Eukaryota</taxon>
        <taxon>Viridiplantae</taxon>
        <taxon>Streptophyta</taxon>
        <taxon>Embryophyta</taxon>
        <taxon>Bryophyta</taxon>
        <taxon>Sphagnophytina</taxon>
        <taxon>Sphagnopsida</taxon>
        <taxon>Sphagnales</taxon>
        <taxon>Sphagnaceae</taxon>
        <taxon>Sphagnum</taxon>
    </lineage>
</organism>
<evidence type="ECO:0000313" key="12">
    <source>
        <dbReference type="EMBL" id="CAK9860778.1"/>
    </source>
</evidence>
<dbReference type="CDD" id="cd04254">
    <property type="entry name" value="AAK_UMPK-PyrH-Ec"/>
    <property type="match status" value="1"/>
</dbReference>
<evidence type="ECO:0000256" key="6">
    <source>
        <dbReference type="ARBA" id="ARBA00022777"/>
    </source>
</evidence>
<dbReference type="Gene3D" id="3.40.1160.10">
    <property type="entry name" value="Acetylglutamate kinase-like"/>
    <property type="match status" value="1"/>
</dbReference>
<keyword evidence="6" id="KW-0418">Kinase</keyword>
<comment type="similarity">
    <text evidence="2">Belongs to the UMP kinase family.</text>
</comment>
<evidence type="ECO:0000313" key="13">
    <source>
        <dbReference type="Proteomes" id="UP001497522"/>
    </source>
</evidence>
<dbReference type="EC" id="2.7.4.22" evidence="3"/>
<evidence type="ECO:0000256" key="2">
    <source>
        <dbReference type="ARBA" id="ARBA00007614"/>
    </source>
</evidence>
<evidence type="ECO:0000256" key="5">
    <source>
        <dbReference type="ARBA" id="ARBA00022741"/>
    </source>
</evidence>
<name>A0ABP1AE14_9BRYO</name>
<accession>A0ABP1AE14</accession>
<evidence type="ECO:0000256" key="1">
    <source>
        <dbReference type="ARBA" id="ARBA00004791"/>
    </source>
</evidence>
<keyword evidence="5" id="KW-0547">Nucleotide-binding</keyword>
<dbReference type="SUPFAM" id="SSF53633">
    <property type="entry name" value="Carbamate kinase-like"/>
    <property type="match status" value="1"/>
</dbReference>
<dbReference type="InterPro" id="IPR001048">
    <property type="entry name" value="Asp/Glu/Uridylate_kinase"/>
</dbReference>
<evidence type="ECO:0000259" key="11">
    <source>
        <dbReference type="Pfam" id="PF00696"/>
    </source>
</evidence>
<feature type="region of interest" description="Disordered" evidence="10">
    <location>
        <begin position="1"/>
        <end position="22"/>
    </location>
</feature>
<gene>
    <name evidence="12" type="ORF">CSSPJE1EN2_LOCUS3773</name>
</gene>
<dbReference type="Proteomes" id="UP001497522">
    <property type="component" value="Chromosome 11"/>
</dbReference>
<evidence type="ECO:0000256" key="3">
    <source>
        <dbReference type="ARBA" id="ARBA00012899"/>
    </source>
</evidence>
<evidence type="ECO:0000256" key="4">
    <source>
        <dbReference type="ARBA" id="ARBA00022679"/>
    </source>
</evidence>
<dbReference type="InterPro" id="IPR015963">
    <property type="entry name" value="Uridylate_kinase_bac"/>
</dbReference>
<keyword evidence="8" id="KW-0665">Pyrimidine biosynthesis</keyword>
<keyword evidence="4" id="KW-0808">Transferase</keyword>
<evidence type="ECO:0000256" key="9">
    <source>
        <dbReference type="ARBA" id="ARBA00032092"/>
    </source>
</evidence>
<feature type="domain" description="Aspartate/glutamate/uridylate kinase" evidence="11">
    <location>
        <begin position="82"/>
        <end position="291"/>
    </location>
</feature>
<evidence type="ECO:0000256" key="10">
    <source>
        <dbReference type="SAM" id="MobiDB-lite"/>
    </source>
</evidence>
<keyword evidence="13" id="KW-1185">Reference proteome</keyword>
<protein>
    <recommendedName>
        <fullName evidence="3">UMP kinase</fullName>
        <ecNumber evidence="3">2.7.4.22</ecNumber>
    </recommendedName>
    <alternativeName>
        <fullName evidence="9">Uridine monophosphate kinase</fullName>
    </alternativeName>
</protein>
<proteinExistence type="inferred from homology"/>
<dbReference type="InterPro" id="IPR036393">
    <property type="entry name" value="AceGlu_kinase-like_sf"/>
</dbReference>
<evidence type="ECO:0000256" key="7">
    <source>
        <dbReference type="ARBA" id="ARBA00022840"/>
    </source>
</evidence>
<evidence type="ECO:0000256" key="8">
    <source>
        <dbReference type="ARBA" id="ARBA00022975"/>
    </source>
</evidence>
<dbReference type="EMBL" id="OZ023712">
    <property type="protein sequence ID" value="CAK9860778.1"/>
    <property type="molecule type" value="Genomic_DNA"/>
</dbReference>
<dbReference type="PANTHER" id="PTHR42833">
    <property type="entry name" value="URIDYLATE KINASE"/>
    <property type="match status" value="1"/>
</dbReference>
<dbReference type="Pfam" id="PF00696">
    <property type="entry name" value="AA_kinase"/>
    <property type="match status" value="1"/>
</dbReference>